<evidence type="ECO:0000313" key="2">
    <source>
        <dbReference type="Proteomes" id="UP000764045"/>
    </source>
</evidence>
<protein>
    <submittedName>
        <fullName evidence="1">Uncharacterized protein</fullName>
    </submittedName>
</protein>
<dbReference type="AlphaFoldDB" id="A0A938WJ28"/>
<dbReference type="Proteomes" id="UP000764045">
    <property type="component" value="Unassembled WGS sequence"/>
</dbReference>
<reference evidence="1 2" key="1">
    <citation type="journal article" date="2021" name="Sci. Rep.">
        <title>The distribution of antibiotic resistance genes in chicken gut microbiota commensals.</title>
        <authorList>
            <person name="Juricova H."/>
            <person name="Matiasovicova J."/>
            <person name="Kubasova T."/>
            <person name="Cejkova D."/>
            <person name="Rychlik I."/>
        </authorList>
    </citation>
    <scope>NUCLEOTIDE SEQUENCE [LARGE SCALE GENOMIC DNA]</scope>
    <source>
        <strain evidence="1 2">An819</strain>
    </source>
</reference>
<keyword evidence="2" id="KW-1185">Reference proteome</keyword>
<sequence length="215" mass="24145">MTRTNNWTDEDWLLLLQLYLRKPVGLKPPYSRPVVDLALELHVPPGELFARMCSVANLETPLLERMWQKYGANPRRLARVAALLRSMRGFGNAEAFYSGVAVCQTFERDFLPVGGLPGVKPVMLVLILDLYFRLTPPTMVARTPEVAELGRLMRVGADLVVDAMAAYRHLDPYLRHAAPPAGALLDACREVWSRYGNADPVELASYAAQLREYFS</sequence>
<gene>
    <name evidence="1" type="ORF">H6B30_00845</name>
</gene>
<organism evidence="1 2">
    <name type="scientific">Marseilla massiliensis</name>
    <dbReference type="NCBI Taxonomy" id="1841864"/>
    <lineage>
        <taxon>Bacteria</taxon>
        <taxon>Pseudomonadati</taxon>
        <taxon>Bacteroidota</taxon>
        <taxon>Bacteroidia</taxon>
        <taxon>Bacteroidales</taxon>
        <taxon>Prevotellaceae</taxon>
        <taxon>Marseilla</taxon>
    </lineage>
</organism>
<accession>A0A938WJ28</accession>
<dbReference type="EMBL" id="JACJJL010000001">
    <property type="protein sequence ID" value="MBM6660314.1"/>
    <property type="molecule type" value="Genomic_DNA"/>
</dbReference>
<dbReference type="RefSeq" id="WP_205106949.1">
    <property type="nucleotide sequence ID" value="NZ_JACJJL010000001.1"/>
</dbReference>
<name>A0A938WJ28_9BACT</name>
<proteinExistence type="predicted"/>
<comment type="caution">
    <text evidence="1">The sequence shown here is derived from an EMBL/GenBank/DDBJ whole genome shotgun (WGS) entry which is preliminary data.</text>
</comment>
<evidence type="ECO:0000313" key="1">
    <source>
        <dbReference type="EMBL" id="MBM6660314.1"/>
    </source>
</evidence>